<comment type="caution">
    <text evidence="1">The sequence shown here is derived from an EMBL/GenBank/DDBJ whole genome shotgun (WGS) entry which is preliminary data.</text>
</comment>
<name>A0ACC2FUQ7_DALPE</name>
<evidence type="ECO:0000313" key="2">
    <source>
        <dbReference type="Proteomes" id="UP001157502"/>
    </source>
</evidence>
<dbReference type="EMBL" id="CM055749">
    <property type="protein sequence ID" value="KAJ7995052.1"/>
    <property type="molecule type" value="Genomic_DNA"/>
</dbReference>
<gene>
    <name evidence="1" type="ORF">DPEC_G00255890</name>
</gene>
<keyword evidence="2" id="KW-1185">Reference proteome</keyword>
<proteinExistence type="predicted"/>
<sequence>MMSTQSRPNPLQPWTSTGPGSSGMRPREVSDPVSRVTGAPALELGQVKDQVAPPRAEAGPGWGLIWPSWRKRAIRVQLVQTELKVFCVPIECGHMSKNIFSALRTVGVEGEEDCESTCWRGRM</sequence>
<organism evidence="1 2">
    <name type="scientific">Dallia pectoralis</name>
    <name type="common">Alaska blackfish</name>
    <dbReference type="NCBI Taxonomy" id="75939"/>
    <lineage>
        <taxon>Eukaryota</taxon>
        <taxon>Metazoa</taxon>
        <taxon>Chordata</taxon>
        <taxon>Craniata</taxon>
        <taxon>Vertebrata</taxon>
        <taxon>Euteleostomi</taxon>
        <taxon>Actinopterygii</taxon>
        <taxon>Neopterygii</taxon>
        <taxon>Teleostei</taxon>
        <taxon>Protacanthopterygii</taxon>
        <taxon>Esociformes</taxon>
        <taxon>Umbridae</taxon>
        <taxon>Dallia</taxon>
    </lineage>
</organism>
<accession>A0ACC2FUQ7</accession>
<dbReference type="Proteomes" id="UP001157502">
    <property type="component" value="Chromosome 22"/>
</dbReference>
<reference evidence="1" key="1">
    <citation type="submission" date="2021-05" db="EMBL/GenBank/DDBJ databases">
        <authorList>
            <person name="Pan Q."/>
            <person name="Jouanno E."/>
            <person name="Zahm M."/>
            <person name="Klopp C."/>
            <person name="Cabau C."/>
            <person name="Louis A."/>
            <person name="Berthelot C."/>
            <person name="Parey E."/>
            <person name="Roest Crollius H."/>
            <person name="Montfort J."/>
            <person name="Robinson-Rechavi M."/>
            <person name="Bouchez O."/>
            <person name="Lampietro C."/>
            <person name="Lopez Roques C."/>
            <person name="Donnadieu C."/>
            <person name="Postlethwait J."/>
            <person name="Bobe J."/>
            <person name="Dillon D."/>
            <person name="Chandos A."/>
            <person name="von Hippel F."/>
            <person name="Guiguen Y."/>
        </authorList>
    </citation>
    <scope>NUCLEOTIDE SEQUENCE</scope>
    <source>
        <strain evidence="1">YG-Jan2019</strain>
    </source>
</reference>
<evidence type="ECO:0000313" key="1">
    <source>
        <dbReference type="EMBL" id="KAJ7995052.1"/>
    </source>
</evidence>
<protein>
    <submittedName>
        <fullName evidence="1">Uncharacterized protein</fullName>
    </submittedName>
</protein>